<dbReference type="SUPFAM" id="SSF49464">
    <property type="entry name" value="Carboxypeptidase regulatory domain-like"/>
    <property type="match status" value="1"/>
</dbReference>
<comment type="caution">
    <text evidence="1">The sequence shown here is derived from an EMBL/GenBank/DDBJ whole genome shotgun (WGS) entry which is preliminary data.</text>
</comment>
<gene>
    <name evidence="1" type="ORF">ACFQ1O_04300</name>
</gene>
<name>A0ABW3I066_9FLAO</name>
<dbReference type="PROSITE" id="PS51257">
    <property type="entry name" value="PROKAR_LIPOPROTEIN"/>
    <property type="match status" value="1"/>
</dbReference>
<sequence length="117" mass="13414">MKNLIITLIIMLSLFSCQKDIENINVKGIIIDSQTKNPVENVEVTIICWYYGNSPDQSYKDKFTKTVKTNHRGVYSVDFDKGAYVEVLTSVSNYMDGHEVTYVEKRENTIDITIVPK</sequence>
<proteinExistence type="predicted"/>
<evidence type="ECO:0000313" key="1">
    <source>
        <dbReference type="EMBL" id="MFD0963226.1"/>
    </source>
</evidence>
<reference evidence="2" key="1">
    <citation type="journal article" date="2019" name="Int. J. Syst. Evol. Microbiol.">
        <title>The Global Catalogue of Microorganisms (GCM) 10K type strain sequencing project: providing services to taxonomists for standard genome sequencing and annotation.</title>
        <authorList>
            <consortium name="The Broad Institute Genomics Platform"/>
            <consortium name="The Broad Institute Genome Sequencing Center for Infectious Disease"/>
            <person name="Wu L."/>
            <person name="Ma J."/>
        </authorList>
    </citation>
    <scope>NUCLEOTIDE SEQUENCE [LARGE SCALE GENOMIC DNA]</scope>
    <source>
        <strain evidence="2">CCUG 62114</strain>
    </source>
</reference>
<protein>
    <recommendedName>
        <fullName evidence="3">Carboxypeptidase regulatory-like domain-containing protein</fullName>
    </recommendedName>
</protein>
<dbReference type="Proteomes" id="UP001596997">
    <property type="component" value="Unassembled WGS sequence"/>
</dbReference>
<evidence type="ECO:0008006" key="3">
    <source>
        <dbReference type="Google" id="ProtNLM"/>
    </source>
</evidence>
<evidence type="ECO:0000313" key="2">
    <source>
        <dbReference type="Proteomes" id="UP001596997"/>
    </source>
</evidence>
<dbReference type="EMBL" id="JBHTJM010000005">
    <property type="protein sequence ID" value="MFD0963226.1"/>
    <property type="molecule type" value="Genomic_DNA"/>
</dbReference>
<keyword evidence="2" id="KW-1185">Reference proteome</keyword>
<organism evidence="1 2">
    <name type="scientific">Pseudofulvibacter geojedonensis</name>
    <dbReference type="NCBI Taxonomy" id="1123758"/>
    <lineage>
        <taxon>Bacteria</taxon>
        <taxon>Pseudomonadati</taxon>
        <taxon>Bacteroidota</taxon>
        <taxon>Flavobacteriia</taxon>
        <taxon>Flavobacteriales</taxon>
        <taxon>Flavobacteriaceae</taxon>
        <taxon>Pseudofulvibacter</taxon>
    </lineage>
</organism>
<dbReference type="InterPro" id="IPR008969">
    <property type="entry name" value="CarboxyPept-like_regulatory"/>
</dbReference>
<accession>A0ABW3I066</accession>
<dbReference type="Gene3D" id="2.60.40.1120">
    <property type="entry name" value="Carboxypeptidase-like, regulatory domain"/>
    <property type="match status" value="1"/>
</dbReference>